<accession>A0A6A6C1W6</accession>
<dbReference type="Proteomes" id="UP000799537">
    <property type="component" value="Unassembled WGS sequence"/>
</dbReference>
<dbReference type="RefSeq" id="XP_033661946.1">
    <property type="nucleotide sequence ID" value="XM_033814162.1"/>
</dbReference>
<keyword evidence="3" id="KW-1185">Reference proteome</keyword>
<dbReference type="AlphaFoldDB" id="A0A6A6C1W6"/>
<reference evidence="2" key="1">
    <citation type="journal article" date="2020" name="Stud. Mycol.">
        <title>101 Dothideomycetes genomes: a test case for predicting lifestyles and emergence of pathogens.</title>
        <authorList>
            <person name="Haridas S."/>
            <person name="Albert R."/>
            <person name="Binder M."/>
            <person name="Bloem J."/>
            <person name="Labutti K."/>
            <person name="Salamov A."/>
            <person name="Andreopoulos B."/>
            <person name="Baker S."/>
            <person name="Barry K."/>
            <person name="Bills G."/>
            <person name="Bluhm B."/>
            <person name="Cannon C."/>
            <person name="Castanera R."/>
            <person name="Culley D."/>
            <person name="Daum C."/>
            <person name="Ezra D."/>
            <person name="Gonzalez J."/>
            <person name="Henrissat B."/>
            <person name="Kuo A."/>
            <person name="Liang C."/>
            <person name="Lipzen A."/>
            <person name="Lutzoni F."/>
            <person name="Magnuson J."/>
            <person name="Mondo S."/>
            <person name="Nolan M."/>
            <person name="Ohm R."/>
            <person name="Pangilinan J."/>
            <person name="Park H.-J."/>
            <person name="Ramirez L."/>
            <person name="Alfaro M."/>
            <person name="Sun H."/>
            <person name="Tritt A."/>
            <person name="Yoshinaga Y."/>
            <person name="Zwiers L.-H."/>
            <person name="Turgeon B."/>
            <person name="Goodwin S."/>
            <person name="Spatafora J."/>
            <person name="Crous P."/>
            <person name="Grigoriev I."/>
        </authorList>
    </citation>
    <scope>NUCLEOTIDE SEQUENCE</scope>
    <source>
        <strain evidence="2">ATCC 36951</strain>
    </source>
</reference>
<gene>
    <name evidence="2" type="ORF">M409DRAFT_59338</name>
</gene>
<sequence>MDVSRHVPLPLRQVFQAVCSYESPNPHHPQQRNPRPNSPLHPPAPHLPRQAPKPANPPPPNLPSSSNQHPNLASTQPTHQRPLPVPYPSITFEQACQRYALAAYLRIPRSRLGDELRDEIWLYVYSLPALRNDEFAMVVELLAFDGGLVRLACQRLRGRRREAEELMGMVRVAEAMLEGRKERRGGDC</sequence>
<feature type="compositionally biased region" description="Pro residues" evidence="1">
    <location>
        <begin position="36"/>
        <end position="46"/>
    </location>
</feature>
<protein>
    <submittedName>
        <fullName evidence="2">Uncharacterized protein</fullName>
    </submittedName>
</protein>
<dbReference type="GeneID" id="54567434"/>
<evidence type="ECO:0000313" key="3">
    <source>
        <dbReference type="Proteomes" id="UP000799537"/>
    </source>
</evidence>
<proteinExistence type="predicted"/>
<feature type="compositionally biased region" description="Low complexity" evidence="1">
    <location>
        <begin position="63"/>
        <end position="72"/>
    </location>
</feature>
<evidence type="ECO:0000256" key="1">
    <source>
        <dbReference type="SAM" id="MobiDB-lite"/>
    </source>
</evidence>
<evidence type="ECO:0000313" key="2">
    <source>
        <dbReference type="EMBL" id="KAF2161057.1"/>
    </source>
</evidence>
<dbReference type="EMBL" id="ML993621">
    <property type="protein sequence ID" value="KAF2161057.1"/>
    <property type="molecule type" value="Genomic_DNA"/>
</dbReference>
<name>A0A6A6C1W6_ZASCE</name>
<organism evidence="2 3">
    <name type="scientific">Zasmidium cellare ATCC 36951</name>
    <dbReference type="NCBI Taxonomy" id="1080233"/>
    <lineage>
        <taxon>Eukaryota</taxon>
        <taxon>Fungi</taxon>
        <taxon>Dikarya</taxon>
        <taxon>Ascomycota</taxon>
        <taxon>Pezizomycotina</taxon>
        <taxon>Dothideomycetes</taxon>
        <taxon>Dothideomycetidae</taxon>
        <taxon>Mycosphaerellales</taxon>
        <taxon>Mycosphaerellaceae</taxon>
        <taxon>Zasmidium</taxon>
    </lineage>
</organism>
<feature type="region of interest" description="Disordered" evidence="1">
    <location>
        <begin position="21"/>
        <end position="86"/>
    </location>
</feature>